<dbReference type="eggNOG" id="ENOG502REVQ">
    <property type="taxonomic scope" value="Eukaryota"/>
</dbReference>
<dbReference type="AlphaFoldDB" id="R9P712"/>
<evidence type="ECO:0000313" key="2">
    <source>
        <dbReference type="EMBL" id="GAC97151.1"/>
    </source>
</evidence>
<dbReference type="GeneID" id="24110017"/>
<dbReference type="HOGENOM" id="CLU_1897136_0_0_1"/>
<dbReference type="Proteomes" id="UP000014071">
    <property type="component" value="Unassembled WGS sequence"/>
</dbReference>
<feature type="region of interest" description="Disordered" evidence="1">
    <location>
        <begin position="65"/>
        <end position="98"/>
    </location>
</feature>
<feature type="region of interest" description="Disordered" evidence="1">
    <location>
        <begin position="1"/>
        <end position="32"/>
    </location>
</feature>
<gene>
    <name evidence="2" type="ORF">PHSY_004736</name>
</gene>
<dbReference type="RefSeq" id="XP_012190738.1">
    <property type="nucleotide sequence ID" value="XM_012335348.1"/>
</dbReference>
<evidence type="ECO:0000256" key="1">
    <source>
        <dbReference type="SAM" id="MobiDB-lite"/>
    </source>
</evidence>
<keyword evidence="3" id="KW-1185">Reference proteome</keyword>
<sequence length="134" mass="14990">MQVDEDAEANNRVEAYTITEQAEGNSTTTQDFKTKSFRNTATMSTSAITALRPKLQALRIGKGQLIPVDDDDPNQGWAWDWPEEQDPPTSSEALHNDESEKGFWIQSSAPATTFPLGEIIQARHDQLHSRLFNS</sequence>
<accession>R9P712</accession>
<protein>
    <submittedName>
        <fullName evidence="2">Urease accessory protein UreF</fullName>
    </submittedName>
</protein>
<organism evidence="2 3">
    <name type="scientific">Pseudozyma hubeiensis (strain SY62)</name>
    <name type="common">Yeast</name>
    <dbReference type="NCBI Taxonomy" id="1305764"/>
    <lineage>
        <taxon>Eukaryota</taxon>
        <taxon>Fungi</taxon>
        <taxon>Dikarya</taxon>
        <taxon>Basidiomycota</taxon>
        <taxon>Ustilaginomycotina</taxon>
        <taxon>Ustilaginomycetes</taxon>
        <taxon>Ustilaginales</taxon>
        <taxon>Ustilaginaceae</taxon>
        <taxon>Pseudozyma</taxon>
    </lineage>
</organism>
<feature type="compositionally biased region" description="Polar residues" evidence="1">
    <location>
        <begin position="18"/>
        <end position="32"/>
    </location>
</feature>
<dbReference type="OrthoDB" id="2550922at2759"/>
<evidence type="ECO:0000313" key="3">
    <source>
        <dbReference type="Proteomes" id="UP000014071"/>
    </source>
</evidence>
<dbReference type="STRING" id="1305764.R9P712"/>
<reference evidence="3" key="1">
    <citation type="journal article" date="2013" name="Genome Announc.">
        <title>Draft genome sequence of the basidiomycetous yeast-like fungus Pseudozyma hubeiensis SY62, which produces an abundant amount of the biosurfactant mannosylerythritol lipids.</title>
        <authorList>
            <person name="Konishi M."/>
            <person name="Hatada Y."/>
            <person name="Horiuchi J."/>
        </authorList>
    </citation>
    <scope>NUCLEOTIDE SEQUENCE [LARGE SCALE GENOMIC DNA]</scope>
    <source>
        <strain evidence="3">SY62</strain>
    </source>
</reference>
<name>R9P712_PSEHS</name>
<proteinExistence type="predicted"/>
<dbReference type="EMBL" id="DF238808">
    <property type="protein sequence ID" value="GAC97151.1"/>
    <property type="molecule type" value="Genomic_DNA"/>
</dbReference>